<dbReference type="Pfam" id="PF11738">
    <property type="entry name" value="DUF3298"/>
    <property type="match status" value="1"/>
</dbReference>
<evidence type="ECO:0000313" key="4">
    <source>
        <dbReference type="Proteomes" id="UP000609849"/>
    </source>
</evidence>
<dbReference type="EMBL" id="JACRWE010000001">
    <property type="protein sequence ID" value="MBC5995182.1"/>
    <property type="molecule type" value="Genomic_DNA"/>
</dbReference>
<dbReference type="Pfam" id="PF13739">
    <property type="entry name" value="PdaC"/>
    <property type="match status" value="1"/>
</dbReference>
<evidence type="ECO:0000259" key="2">
    <source>
        <dbReference type="Pfam" id="PF13739"/>
    </source>
</evidence>
<proteinExistence type="predicted"/>
<organism evidence="3 4">
    <name type="scientific">Romboutsia faecis</name>
    <dbReference type="NCBI Taxonomy" id="2764597"/>
    <lineage>
        <taxon>Bacteria</taxon>
        <taxon>Bacillati</taxon>
        <taxon>Bacillota</taxon>
        <taxon>Clostridia</taxon>
        <taxon>Peptostreptococcales</taxon>
        <taxon>Peptostreptococcaceae</taxon>
        <taxon>Romboutsia</taxon>
    </lineage>
</organism>
<reference evidence="3 4" key="1">
    <citation type="submission" date="2020-08" db="EMBL/GenBank/DDBJ databases">
        <authorList>
            <person name="Liu C."/>
            <person name="Sun Q."/>
        </authorList>
    </citation>
    <scope>NUCLEOTIDE SEQUENCE [LARGE SCALE GENOMIC DNA]</scope>
    <source>
        <strain evidence="3 4">NSJ-18</strain>
    </source>
</reference>
<feature type="domain" description="Deacetylase PdaC" evidence="2">
    <location>
        <begin position="64"/>
        <end position="173"/>
    </location>
</feature>
<comment type="caution">
    <text evidence="3">The sequence shown here is derived from an EMBL/GenBank/DDBJ whole genome shotgun (WGS) entry which is preliminary data.</text>
</comment>
<keyword evidence="4" id="KW-1185">Reference proteome</keyword>
<evidence type="ECO:0000259" key="1">
    <source>
        <dbReference type="Pfam" id="PF11738"/>
    </source>
</evidence>
<dbReference type="RefSeq" id="WP_153972884.1">
    <property type="nucleotide sequence ID" value="NZ_JACRWE010000001.1"/>
</dbReference>
<dbReference type="InterPro" id="IPR025303">
    <property type="entry name" value="PdaC"/>
</dbReference>
<accession>A0ABR7JKA4</accession>
<dbReference type="Proteomes" id="UP000609849">
    <property type="component" value="Unassembled WGS sequence"/>
</dbReference>
<dbReference type="Gene3D" id="3.90.640.20">
    <property type="entry name" value="Heat-shock cognate protein, ATPase"/>
    <property type="match status" value="1"/>
</dbReference>
<dbReference type="InterPro" id="IPR021729">
    <property type="entry name" value="DUF3298"/>
</dbReference>
<sequence>MKNLKKILSIIIITILVNPSFSYGNIKNEEDIILKENIALYKEENKKDSVVNEIFDIETKSIIEESEFFKARIKYPYLKIKDKNINKKNSRVETVENINKDIYRYILEFKNRIKEESKQYEKDYKKIYSKQKDQYVKYQYEAYSEYEITYNKNNILSIPITTYEFTGGAHGMTYLKSYNYNLLTEKQIKIKDIFKSGTDYKNIINDFIYKEIEKNKDLYFTGENEFKGIKSNQEFYIEEDGIVVYFQLYDIAPYYVGIPKFKIPWNKFGETNIYIG</sequence>
<name>A0ABR7JKA4_9FIRM</name>
<evidence type="ECO:0000313" key="3">
    <source>
        <dbReference type="EMBL" id="MBC5995182.1"/>
    </source>
</evidence>
<dbReference type="Gene3D" id="3.30.565.40">
    <property type="entry name" value="Fervidobacterium nodosum Rt17-B1 like"/>
    <property type="match status" value="1"/>
</dbReference>
<gene>
    <name evidence="3" type="ORF">H8923_00285</name>
</gene>
<dbReference type="InterPro" id="IPR037126">
    <property type="entry name" value="PdaC/RsiV-like_sf"/>
</dbReference>
<protein>
    <submittedName>
        <fullName evidence="3">DUF3298 and DUF4163 domain-containing protein</fullName>
    </submittedName>
</protein>
<feature type="domain" description="DUF3298" evidence="1">
    <location>
        <begin position="191"/>
        <end position="266"/>
    </location>
</feature>